<evidence type="ECO:0000313" key="2">
    <source>
        <dbReference type="EMBL" id="KAK3090899.1"/>
    </source>
</evidence>
<dbReference type="AlphaFoldDB" id="A0AA88XSI3"/>
<evidence type="ECO:0000313" key="3">
    <source>
        <dbReference type="Proteomes" id="UP001186944"/>
    </source>
</evidence>
<dbReference type="SUPFAM" id="SSF56219">
    <property type="entry name" value="DNase I-like"/>
    <property type="match status" value="1"/>
</dbReference>
<dbReference type="InterPro" id="IPR027124">
    <property type="entry name" value="Swc5/CFDP1/2"/>
</dbReference>
<dbReference type="PANTHER" id="PTHR23227">
    <property type="entry name" value="BUCENTAUR RELATED"/>
    <property type="match status" value="1"/>
</dbReference>
<evidence type="ECO:0000259" key="1">
    <source>
        <dbReference type="Pfam" id="PF14529"/>
    </source>
</evidence>
<dbReference type="InterPro" id="IPR005135">
    <property type="entry name" value="Endo/exonuclease/phosphatase"/>
</dbReference>
<reference evidence="2" key="1">
    <citation type="submission" date="2019-08" db="EMBL/GenBank/DDBJ databases">
        <title>The improved chromosome-level genome for the pearl oyster Pinctada fucata martensii using PacBio sequencing and Hi-C.</title>
        <authorList>
            <person name="Zheng Z."/>
        </authorList>
    </citation>
    <scope>NUCLEOTIDE SEQUENCE</scope>
    <source>
        <strain evidence="2">ZZ-2019</strain>
        <tissue evidence="2">Adductor muscle</tissue>
    </source>
</reference>
<dbReference type="PANTHER" id="PTHR23227:SF67">
    <property type="entry name" value="CRANIOFACIAL DEVELOPMENT PROTEIN 2-LIKE"/>
    <property type="match status" value="1"/>
</dbReference>
<dbReference type="Gene3D" id="3.60.10.10">
    <property type="entry name" value="Endonuclease/exonuclease/phosphatase"/>
    <property type="match status" value="1"/>
</dbReference>
<keyword evidence="3" id="KW-1185">Reference proteome</keyword>
<sequence>MDRYSTDILGLSEVRWPKNGKITLQSGRAMLYSGREDGLHKEGVGIILSNKAKKSLMEWKPIDERLMYARFFTTSLKISIVVVYSPTNESAEEVKEAFLEQLQSVINNIPKHDVLLIIGDFNAKVGRNNEGHESAMGKHGIGERNDNGERLLDMFEISNLVITGTIFPHKQRHKISWISPDGKTENQVDHVIVSKQHRTLILDTRAMRGANASSDHELIRSKVRIKLKKHK</sequence>
<dbReference type="Pfam" id="PF14529">
    <property type="entry name" value="Exo_endo_phos_2"/>
    <property type="match status" value="1"/>
</dbReference>
<feature type="domain" description="Endonuclease/exonuclease/phosphatase" evidence="1">
    <location>
        <begin position="78"/>
        <end position="219"/>
    </location>
</feature>
<gene>
    <name evidence="2" type="ORF">FSP39_015581</name>
</gene>
<organism evidence="2 3">
    <name type="scientific">Pinctada imbricata</name>
    <name type="common">Atlantic pearl-oyster</name>
    <name type="synonym">Pinctada martensii</name>
    <dbReference type="NCBI Taxonomy" id="66713"/>
    <lineage>
        <taxon>Eukaryota</taxon>
        <taxon>Metazoa</taxon>
        <taxon>Spiralia</taxon>
        <taxon>Lophotrochozoa</taxon>
        <taxon>Mollusca</taxon>
        <taxon>Bivalvia</taxon>
        <taxon>Autobranchia</taxon>
        <taxon>Pteriomorphia</taxon>
        <taxon>Pterioida</taxon>
        <taxon>Pterioidea</taxon>
        <taxon>Pteriidae</taxon>
        <taxon>Pinctada</taxon>
    </lineage>
</organism>
<protein>
    <recommendedName>
        <fullName evidence="1">Endonuclease/exonuclease/phosphatase domain-containing protein</fullName>
    </recommendedName>
</protein>
<proteinExistence type="predicted"/>
<accession>A0AA88XSI3</accession>
<dbReference type="InterPro" id="IPR036691">
    <property type="entry name" value="Endo/exonu/phosph_ase_sf"/>
</dbReference>
<dbReference type="GO" id="GO:0003824">
    <property type="term" value="F:catalytic activity"/>
    <property type="evidence" value="ECO:0007669"/>
    <property type="project" value="InterPro"/>
</dbReference>
<comment type="caution">
    <text evidence="2">The sequence shown here is derived from an EMBL/GenBank/DDBJ whole genome shotgun (WGS) entry which is preliminary data.</text>
</comment>
<name>A0AA88XSI3_PINIB</name>
<dbReference type="EMBL" id="VSWD01000010">
    <property type="protein sequence ID" value="KAK3090899.1"/>
    <property type="molecule type" value="Genomic_DNA"/>
</dbReference>
<dbReference type="Proteomes" id="UP001186944">
    <property type="component" value="Unassembled WGS sequence"/>
</dbReference>
<dbReference type="CDD" id="cd09076">
    <property type="entry name" value="L1-EN"/>
    <property type="match status" value="1"/>
</dbReference>